<gene>
    <name evidence="2" type="ORF">METZ01_LOCUS75090</name>
</gene>
<accession>A0A381U1X1</accession>
<dbReference type="HAMAP" id="MF_01477">
    <property type="entry name" value="Iojap_RsfS"/>
    <property type="match status" value="1"/>
</dbReference>
<reference evidence="2" key="1">
    <citation type="submission" date="2018-05" db="EMBL/GenBank/DDBJ databases">
        <authorList>
            <person name="Lanie J.A."/>
            <person name="Ng W.-L."/>
            <person name="Kazmierczak K.M."/>
            <person name="Andrzejewski T.M."/>
            <person name="Davidsen T.M."/>
            <person name="Wayne K.J."/>
            <person name="Tettelin H."/>
            <person name="Glass J.I."/>
            <person name="Rusch D."/>
            <person name="Podicherti R."/>
            <person name="Tsui H.-C.T."/>
            <person name="Winkler M.E."/>
        </authorList>
    </citation>
    <scope>NUCLEOTIDE SEQUENCE</scope>
</reference>
<dbReference type="InterPro" id="IPR043519">
    <property type="entry name" value="NT_sf"/>
</dbReference>
<dbReference type="PANTHER" id="PTHR21043">
    <property type="entry name" value="IOJAP SUPERFAMILY ORTHOLOG"/>
    <property type="match status" value="1"/>
</dbReference>
<dbReference type="Gene3D" id="3.30.460.10">
    <property type="entry name" value="Beta Polymerase, domain 2"/>
    <property type="match status" value="1"/>
</dbReference>
<organism evidence="2">
    <name type="scientific">marine metagenome</name>
    <dbReference type="NCBI Taxonomy" id="408172"/>
    <lineage>
        <taxon>unclassified sequences</taxon>
        <taxon>metagenomes</taxon>
        <taxon>ecological metagenomes</taxon>
    </lineage>
</organism>
<dbReference type="InterPro" id="IPR004394">
    <property type="entry name" value="Iojap/RsfS/C7orf30"/>
</dbReference>
<comment type="similarity">
    <text evidence="1">Belongs to the Iojap/RsfS family.</text>
</comment>
<dbReference type="GO" id="GO:0090071">
    <property type="term" value="P:negative regulation of ribosome biogenesis"/>
    <property type="evidence" value="ECO:0007669"/>
    <property type="project" value="TreeGrafter"/>
</dbReference>
<dbReference type="NCBIfam" id="TIGR00090">
    <property type="entry name" value="rsfS_iojap_ybeB"/>
    <property type="match status" value="1"/>
</dbReference>
<evidence type="ECO:0000313" key="2">
    <source>
        <dbReference type="EMBL" id="SVA22236.1"/>
    </source>
</evidence>
<dbReference type="EMBL" id="UINC01005583">
    <property type="protein sequence ID" value="SVA22236.1"/>
    <property type="molecule type" value="Genomic_DNA"/>
</dbReference>
<sequence>VTTEPSRATEPEGFLAWSQRAARVASDKLGRDTVVLDVGEVLAVTDLFVITSGSSARHVRTLVEAIEAEVVAVGGPSPRSVEGRDSYRWVLMDYGPFVVHVFDEERRAYYDLERLWSDRPVVAWKPS</sequence>
<dbReference type="GO" id="GO:0017148">
    <property type="term" value="P:negative regulation of translation"/>
    <property type="evidence" value="ECO:0007669"/>
    <property type="project" value="TreeGrafter"/>
</dbReference>
<evidence type="ECO:0000256" key="1">
    <source>
        <dbReference type="ARBA" id="ARBA00010574"/>
    </source>
</evidence>
<dbReference type="PANTHER" id="PTHR21043:SF0">
    <property type="entry name" value="MITOCHONDRIAL ASSEMBLY OF RIBOSOMAL LARGE SUBUNIT PROTEIN 1"/>
    <property type="match status" value="1"/>
</dbReference>
<proteinExistence type="inferred from homology"/>
<evidence type="ECO:0008006" key="3">
    <source>
        <dbReference type="Google" id="ProtNLM"/>
    </source>
</evidence>
<dbReference type="Pfam" id="PF02410">
    <property type="entry name" value="RsfS"/>
    <property type="match status" value="1"/>
</dbReference>
<protein>
    <recommendedName>
        <fullName evidence="3">Ribosome silencing factor</fullName>
    </recommendedName>
</protein>
<dbReference type="SUPFAM" id="SSF81301">
    <property type="entry name" value="Nucleotidyltransferase"/>
    <property type="match status" value="1"/>
</dbReference>
<name>A0A381U1X1_9ZZZZ</name>
<dbReference type="GO" id="GO:0043023">
    <property type="term" value="F:ribosomal large subunit binding"/>
    <property type="evidence" value="ECO:0007669"/>
    <property type="project" value="TreeGrafter"/>
</dbReference>
<dbReference type="AlphaFoldDB" id="A0A381U1X1"/>
<feature type="non-terminal residue" evidence="2">
    <location>
        <position position="1"/>
    </location>
</feature>